<gene>
    <name evidence="9" type="ORF">JL107_06390</name>
</gene>
<feature type="transmembrane region" description="Helical" evidence="8">
    <location>
        <begin position="179"/>
        <end position="201"/>
    </location>
</feature>
<name>A0A938YMG2_9ACTN</name>
<reference evidence="9" key="1">
    <citation type="submission" date="2021-01" db="EMBL/GenBank/DDBJ databases">
        <title>KCTC 19127 draft genome.</title>
        <authorList>
            <person name="An D."/>
        </authorList>
    </citation>
    <scope>NUCLEOTIDE SEQUENCE</scope>
    <source>
        <strain evidence="9">KCTC 19127</strain>
    </source>
</reference>
<feature type="transmembrane region" description="Helical" evidence="8">
    <location>
        <begin position="135"/>
        <end position="156"/>
    </location>
</feature>
<dbReference type="InterPro" id="IPR000522">
    <property type="entry name" value="ABC_transptr_permease_BtuC"/>
</dbReference>
<evidence type="ECO:0000313" key="10">
    <source>
        <dbReference type="Proteomes" id="UP000663801"/>
    </source>
</evidence>
<dbReference type="GO" id="GO:0005886">
    <property type="term" value="C:plasma membrane"/>
    <property type="evidence" value="ECO:0007669"/>
    <property type="project" value="UniProtKB-SubCell"/>
</dbReference>
<dbReference type="SUPFAM" id="SSF81345">
    <property type="entry name" value="ABC transporter involved in vitamin B12 uptake, BtuC"/>
    <property type="match status" value="1"/>
</dbReference>
<dbReference type="EMBL" id="JAERWL010000006">
    <property type="protein sequence ID" value="MBM9476067.1"/>
    <property type="molecule type" value="Genomic_DNA"/>
</dbReference>
<evidence type="ECO:0000256" key="4">
    <source>
        <dbReference type="ARBA" id="ARBA00022475"/>
    </source>
</evidence>
<feature type="transmembrane region" description="Helical" evidence="8">
    <location>
        <begin position="77"/>
        <end position="98"/>
    </location>
</feature>
<evidence type="ECO:0000256" key="8">
    <source>
        <dbReference type="SAM" id="Phobius"/>
    </source>
</evidence>
<protein>
    <submittedName>
        <fullName evidence="9">Iron chelate uptake ABC transporter family permease subunit</fullName>
    </submittedName>
</protein>
<dbReference type="PANTHER" id="PTHR30472:SF1">
    <property type="entry name" value="FE(3+) DICITRATE TRANSPORT SYSTEM PERMEASE PROTEIN FECC-RELATED"/>
    <property type="match status" value="1"/>
</dbReference>
<evidence type="ECO:0000313" key="9">
    <source>
        <dbReference type="EMBL" id="MBM9476067.1"/>
    </source>
</evidence>
<dbReference type="FunFam" id="1.10.3470.10:FF:000001">
    <property type="entry name" value="Vitamin B12 ABC transporter permease BtuC"/>
    <property type="match status" value="1"/>
</dbReference>
<feature type="transmembrane region" description="Helical" evidence="8">
    <location>
        <begin position="265"/>
        <end position="287"/>
    </location>
</feature>
<dbReference type="PANTHER" id="PTHR30472">
    <property type="entry name" value="FERRIC ENTEROBACTIN TRANSPORT SYSTEM PERMEASE PROTEIN"/>
    <property type="match status" value="1"/>
</dbReference>
<evidence type="ECO:0000256" key="5">
    <source>
        <dbReference type="ARBA" id="ARBA00022692"/>
    </source>
</evidence>
<comment type="similarity">
    <text evidence="2">Belongs to the binding-protein-dependent transport system permease family. FecCD subfamily.</text>
</comment>
<comment type="caution">
    <text evidence="9">The sequence shown here is derived from an EMBL/GenBank/DDBJ whole genome shotgun (WGS) entry which is preliminary data.</text>
</comment>
<keyword evidence="4" id="KW-1003">Cell membrane</keyword>
<accession>A0A938YMG2</accession>
<dbReference type="Pfam" id="PF01032">
    <property type="entry name" value="FecCD"/>
    <property type="match status" value="1"/>
</dbReference>
<proteinExistence type="inferred from homology"/>
<evidence type="ECO:0000256" key="3">
    <source>
        <dbReference type="ARBA" id="ARBA00022448"/>
    </source>
</evidence>
<keyword evidence="7 8" id="KW-0472">Membrane</keyword>
<evidence type="ECO:0000256" key="1">
    <source>
        <dbReference type="ARBA" id="ARBA00004651"/>
    </source>
</evidence>
<organism evidence="9 10">
    <name type="scientific">Nakamurella flavida</name>
    <dbReference type="NCBI Taxonomy" id="363630"/>
    <lineage>
        <taxon>Bacteria</taxon>
        <taxon>Bacillati</taxon>
        <taxon>Actinomycetota</taxon>
        <taxon>Actinomycetes</taxon>
        <taxon>Nakamurellales</taxon>
        <taxon>Nakamurellaceae</taxon>
        <taxon>Nakamurella</taxon>
    </lineage>
</organism>
<feature type="transmembrane region" description="Helical" evidence="8">
    <location>
        <begin position="48"/>
        <end position="65"/>
    </location>
</feature>
<dbReference type="InterPro" id="IPR037294">
    <property type="entry name" value="ABC_BtuC-like"/>
</dbReference>
<dbReference type="CDD" id="cd06550">
    <property type="entry name" value="TM_ABC_iron-siderophores_like"/>
    <property type="match status" value="1"/>
</dbReference>
<dbReference type="Proteomes" id="UP000663801">
    <property type="component" value="Unassembled WGS sequence"/>
</dbReference>
<dbReference type="GO" id="GO:0022857">
    <property type="term" value="F:transmembrane transporter activity"/>
    <property type="evidence" value="ECO:0007669"/>
    <property type="project" value="InterPro"/>
</dbReference>
<evidence type="ECO:0000256" key="2">
    <source>
        <dbReference type="ARBA" id="ARBA00007935"/>
    </source>
</evidence>
<keyword evidence="5 8" id="KW-0812">Transmembrane</keyword>
<dbReference type="AlphaFoldDB" id="A0A938YMG2"/>
<evidence type="ECO:0000256" key="7">
    <source>
        <dbReference type="ARBA" id="ARBA00023136"/>
    </source>
</evidence>
<comment type="subcellular location">
    <subcellularLocation>
        <location evidence="1">Cell membrane</location>
        <topology evidence="1">Multi-pass membrane protein</topology>
    </subcellularLocation>
</comment>
<keyword evidence="6 8" id="KW-1133">Transmembrane helix</keyword>
<evidence type="ECO:0000256" key="6">
    <source>
        <dbReference type="ARBA" id="ARBA00022989"/>
    </source>
</evidence>
<feature type="transmembrane region" description="Helical" evidence="8">
    <location>
        <begin position="293"/>
        <end position="311"/>
    </location>
</feature>
<keyword evidence="10" id="KW-1185">Reference proteome</keyword>
<sequence length="319" mass="31853">MIAVLVVVVVSIAVGSRTIGPGEVLRVLFADDGSTDATIVHTLRVPRTAMGILVGAALGVAGAVMQALTRNPLADPGLLGVNAGAAAAVVVGIGAFGISSALGYLPFAFVGAALASVVVYVLGSAGRSGATPVRLALAGTAVTAALGAVVDALTVLDPATFDRYRFWAVGSLGGRGVEVFWAVLPTAVLGLVIALCLGRSLNALALGEDVGRALGAGVTRTRLLSGLVVTLLAGSATAAVGPILFVGLAVPHIARAITGPDNRWVLAYSAVLAPLLLLVADVIGRVVVRPGELSVGIVVAIAGAPVFIALVRRRRVAHL</sequence>
<feature type="transmembrane region" description="Helical" evidence="8">
    <location>
        <begin position="104"/>
        <end position="123"/>
    </location>
</feature>
<keyword evidence="3" id="KW-0813">Transport</keyword>
<dbReference type="GO" id="GO:0033214">
    <property type="term" value="P:siderophore-iron import into cell"/>
    <property type="evidence" value="ECO:0007669"/>
    <property type="project" value="TreeGrafter"/>
</dbReference>
<dbReference type="Gene3D" id="1.10.3470.10">
    <property type="entry name" value="ABC transporter involved in vitamin B12 uptake, BtuC"/>
    <property type="match status" value="1"/>
</dbReference>